<accession>A0A3B1DFK5</accession>
<gene>
    <name evidence="2" type="ORF">MNBD_NITROSPIRAE01-741</name>
</gene>
<evidence type="ECO:0000256" key="1">
    <source>
        <dbReference type="SAM" id="Phobius"/>
    </source>
</evidence>
<keyword evidence="1" id="KW-1133">Transmembrane helix</keyword>
<proteinExistence type="predicted"/>
<sequence length="171" mass="19993">MTNLIGEQEALTSSRANFFWVCVFPILMVLLLLFPLLLINNSESHYNERPSSERMMNLKGLELITTKYLNEHPEAFHKLIRLVTDADDAIQDNEFPVHAAVMKWLKQAMDKEGFDEEMPVYYFLRTVYLKGWESGYFKQVDDAEREYLYDLMGAMIGAMYRCICAPPEFKL</sequence>
<organism evidence="2">
    <name type="scientific">hydrothermal vent metagenome</name>
    <dbReference type="NCBI Taxonomy" id="652676"/>
    <lineage>
        <taxon>unclassified sequences</taxon>
        <taxon>metagenomes</taxon>
        <taxon>ecological metagenomes</taxon>
    </lineage>
</organism>
<reference evidence="2" key="1">
    <citation type="submission" date="2018-06" db="EMBL/GenBank/DDBJ databases">
        <authorList>
            <person name="Zhirakovskaya E."/>
        </authorList>
    </citation>
    <scope>NUCLEOTIDE SEQUENCE</scope>
</reference>
<dbReference type="AlphaFoldDB" id="A0A3B1DFK5"/>
<dbReference type="EMBL" id="UOGF01000060">
    <property type="protein sequence ID" value="VAX30505.1"/>
    <property type="molecule type" value="Genomic_DNA"/>
</dbReference>
<evidence type="ECO:0000313" key="2">
    <source>
        <dbReference type="EMBL" id="VAX30505.1"/>
    </source>
</evidence>
<name>A0A3B1DFK5_9ZZZZ</name>
<keyword evidence="1" id="KW-0812">Transmembrane</keyword>
<feature type="transmembrane region" description="Helical" evidence="1">
    <location>
        <begin position="18"/>
        <end position="39"/>
    </location>
</feature>
<protein>
    <submittedName>
        <fullName evidence="2">Uncharacterized protein</fullName>
    </submittedName>
</protein>
<keyword evidence="1" id="KW-0472">Membrane</keyword>